<evidence type="ECO:0000256" key="11">
    <source>
        <dbReference type="SAM" id="MobiDB-lite"/>
    </source>
</evidence>
<dbReference type="UniPathway" id="UPA00109">
    <property type="reaction ID" value="UER00182"/>
</dbReference>
<dbReference type="PANTHER" id="PTHR45770">
    <property type="entry name" value="ATP-DEPENDENT 6-PHOSPHOFRUCTOKINASE 1"/>
    <property type="match status" value="1"/>
</dbReference>
<dbReference type="GO" id="GO:0003872">
    <property type="term" value="F:6-phosphofructokinase activity"/>
    <property type="evidence" value="ECO:0007669"/>
    <property type="project" value="UniProtKB-EC"/>
</dbReference>
<evidence type="ECO:0000313" key="14">
    <source>
        <dbReference type="Proteomes" id="UP000660262"/>
    </source>
</evidence>
<evidence type="ECO:0000256" key="5">
    <source>
        <dbReference type="ARBA" id="ARBA00022741"/>
    </source>
</evidence>
<comment type="catalytic activity">
    <reaction evidence="10">
        <text>beta-D-fructose 6-phosphate + ATP = beta-D-fructose 1,6-bisphosphate + ADP + H(+)</text>
        <dbReference type="Rhea" id="RHEA:16109"/>
        <dbReference type="ChEBI" id="CHEBI:15378"/>
        <dbReference type="ChEBI" id="CHEBI:30616"/>
        <dbReference type="ChEBI" id="CHEBI:32966"/>
        <dbReference type="ChEBI" id="CHEBI:57634"/>
        <dbReference type="ChEBI" id="CHEBI:456216"/>
        <dbReference type="EC" id="2.7.1.11"/>
    </reaction>
</comment>
<evidence type="ECO:0000256" key="4">
    <source>
        <dbReference type="ARBA" id="ARBA00022723"/>
    </source>
</evidence>
<keyword evidence="3" id="KW-0808">Transferase</keyword>
<evidence type="ECO:0000259" key="12">
    <source>
        <dbReference type="Pfam" id="PF00365"/>
    </source>
</evidence>
<dbReference type="InterPro" id="IPR000023">
    <property type="entry name" value="Phosphofructokinase_dom"/>
</dbReference>
<feature type="region of interest" description="Disordered" evidence="11">
    <location>
        <begin position="47"/>
        <end position="72"/>
    </location>
</feature>
<proteinExistence type="predicted"/>
<dbReference type="AlphaFoldDB" id="A0A830HW56"/>
<evidence type="ECO:0000256" key="10">
    <source>
        <dbReference type="ARBA" id="ARBA00048070"/>
    </source>
</evidence>
<evidence type="ECO:0000313" key="13">
    <source>
        <dbReference type="EMBL" id="GHP09117.1"/>
    </source>
</evidence>
<dbReference type="Proteomes" id="UP000660262">
    <property type="component" value="Unassembled WGS sequence"/>
</dbReference>
<dbReference type="GO" id="GO:0005524">
    <property type="term" value="F:ATP binding"/>
    <property type="evidence" value="ECO:0007669"/>
    <property type="project" value="UniProtKB-KW"/>
</dbReference>
<sequence>MTSASSRVSLSLRRRSAICRRRRHLRHDDGGHSRHHHVNNNIGGLLSARSLPRDLNPGSSIDGEDDDDEQDIMNDGFTSYDDEVLQIETLRATLEPRPSPFTVDNNGGIGFCSDNDRIVIHSLEYASQESAGASCGQGGIFLDEETCMPIPKYAFRSGPRKTIYHDPSTVRCAIVTCGGLCPGLNDVVRQLVLSLEDYGVGEHNDSTILGIYYGLGGFLDHSMPPAHLNYLAVDGIQERGGTLLGTSRGGADIPAIADQIEKMHLDMVFVIGGNGGNRAALAIHRELRKRENPKCCVIGIPKSIDNDILLIDRCFGFDTAVEQAVSAIYAANVEATSARNGVGVVKLMGRQSGYIAMYASMASGEVDLCLTPEVPFEMDGALHHIEQVVHRRGHAVVVVAEGAGQDLLGNNHNNGYDVKTDASGNPILQDIGPYIRDAIKAHFKSTGSHADVKYIDPSYIIRAASTNPADKLYCQILAQGAVHAAFSGCSGVTTGLVNGHYVWVPIETVVEKPRKIDIRGRMWARLLAMTKQPAWGTTS</sequence>
<feature type="compositionally biased region" description="Acidic residues" evidence="11">
    <location>
        <begin position="62"/>
        <end position="72"/>
    </location>
</feature>
<comment type="caution">
    <text evidence="13">The sequence shown here is derived from an EMBL/GenBank/DDBJ whole genome shotgun (WGS) entry which is preliminary data.</text>
</comment>
<gene>
    <name evidence="13" type="ORF">PPROV_000785400</name>
</gene>
<keyword evidence="4" id="KW-0479">Metal-binding</keyword>
<keyword evidence="5" id="KW-0547">Nucleotide-binding</keyword>
<dbReference type="Gene3D" id="3.40.50.450">
    <property type="match status" value="1"/>
</dbReference>
<keyword evidence="6" id="KW-0418">Kinase</keyword>
<keyword evidence="14" id="KW-1185">Reference proteome</keyword>
<dbReference type="Gene3D" id="3.40.50.460">
    <property type="entry name" value="Phosphofructokinase domain"/>
    <property type="match status" value="1"/>
</dbReference>
<dbReference type="NCBIfam" id="NF005301">
    <property type="entry name" value="PRK06830.1"/>
    <property type="match status" value="1"/>
</dbReference>
<dbReference type="InterPro" id="IPR022953">
    <property type="entry name" value="ATP_PFK"/>
</dbReference>
<evidence type="ECO:0000256" key="6">
    <source>
        <dbReference type="ARBA" id="ARBA00022777"/>
    </source>
</evidence>
<evidence type="ECO:0000256" key="9">
    <source>
        <dbReference type="ARBA" id="ARBA00023152"/>
    </source>
</evidence>
<dbReference type="FunFam" id="3.40.50.450:FF:000002">
    <property type="entry name" value="ATP-dependent 6-phosphofructokinase"/>
    <property type="match status" value="1"/>
</dbReference>
<dbReference type="GO" id="GO:0046872">
    <property type="term" value="F:metal ion binding"/>
    <property type="evidence" value="ECO:0007669"/>
    <property type="project" value="UniProtKB-KW"/>
</dbReference>
<evidence type="ECO:0000256" key="7">
    <source>
        <dbReference type="ARBA" id="ARBA00022840"/>
    </source>
</evidence>
<name>A0A830HW56_9CHLO</name>
<keyword evidence="9" id="KW-0324">Glycolysis</keyword>
<comment type="function">
    <text evidence="2">Catalyzes the phosphorylation of D-fructose 6-phosphate to fructose 1,6-bisphosphate by ATP, the first committing step of glycolysis.</text>
</comment>
<feature type="domain" description="Phosphofructokinase" evidence="12">
    <location>
        <begin position="171"/>
        <end position="484"/>
    </location>
</feature>
<keyword evidence="7" id="KW-0067">ATP-binding</keyword>
<dbReference type="Pfam" id="PF00365">
    <property type="entry name" value="PFK"/>
    <property type="match status" value="1"/>
</dbReference>
<organism evidence="13 14">
    <name type="scientific">Pycnococcus provasolii</name>
    <dbReference type="NCBI Taxonomy" id="41880"/>
    <lineage>
        <taxon>Eukaryota</taxon>
        <taxon>Viridiplantae</taxon>
        <taxon>Chlorophyta</taxon>
        <taxon>Pseudoscourfieldiophyceae</taxon>
        <taxon>Pseudoscourfieldiales</taxon>
        <taxon>Pycnococcaceae</taxon>
        <taxon>Pycnococcus</taxon>
    </lineage>
</organism>
<comment type="cofactor">
    <cofactor evidence="1">
        <name>Mg(2+)</name>
        <dbReference type="ChEBI" id="CHEBI:18420"/>
    </cofactor>
</comment>
<keyword evidence="8" id="KW-0460">Magnesium</keyword>
<dbReference type="InterPro" id="IPR050929">
    <property type="entry name" value="PFKA"/>
</dbReference>
<reference evidence="13" key="1">
    <citation type="submission" date="2020-10" db="EMBL/GenBank/DDBJ databases">
        <title>Unveiling of a novel bifunctional photoreceptor, Dualchrome1, isolated from a cosmopolitan green alga.</title>
        <authorList>
            <person name="Suzuki S."/>
            <person name="Kawachi M."/>
        </authorList>
    </citation>
    <scope>NUCLEOTIDE SEQUENCE</scope>
    <source>
        <strain evidence="13">NIES 2893</strain>
    </source>
</reference>
<accession>A0A830HW56</accession>
<evidence type="ECO:0000256" key="1">
    <source>
        <dbReference type="ARBA" id="ARBA00001946"/>
    </source>
</evidence>
<dbReference type="GO" id="GO:0006002">
    <property type="term" value="P:fructose 6-phosphate metabolic process"/>
    <property type="evidence" value="ECO:0007669"/>
    <property type="project" value="InterPro"/>
</dbReference>
<dbReference type="EMBL" id="BNJQ01000023">
    <property type="protein sequence ID" value="GHP09117.1"/>
    <property type="molecule type" value="Genomic_DNA"/>
</dbReference>
<evidence type="ECO:0000256" key="3">
    <source>
        <dbReference type="ARBA" id="ARBA00022679"/>
    </source>
</evidence>
<evidence type="ECO:0000256" key="8">
    <source>
        <dbReference type="ARBA" id="ARBA00022842"/>
    </source>
</evidence>
<dbReference type="InterPro" id="IPR035966">
    <property type="entry name" value="PKF_sf"/>
</dbReference>
<evidence type="ECO:0000256" key="2">
    <source>
        <dbReference type="ARBA" id="ARBA00002659"/>
    </source>
</evidence>
<protein>
    <recommendedName>
        <fullName evidence="12">Phosphofructokinase domain-containing protein</fullName>
    </recommendedName>
</protein>
<dbReference type="GO" id="GO:0005737">
    <property type="term" value="C:cytoplasm"/>
    <property type="evidence" value="ECO:0007669"/>
    <property type="project" value="UniProtKB-ARBA"/>
</dbReference>
<dbReference type="PRINTS" id="PR00476">
    <property type="entry name" value="PHFRCTKINASE"/>
</dbReference>
<dbReference type="OrthoDB" id="537915at2759"/>
<dbReference type="SUPFAM" id="SSF53784">
    <property type="entry name" value="Phosphofructokinase"/>
    <property type="match status" value="1"/>
</dbReference>